<evidence type="ECO:0000313" key="2">
    <source>
        <dbReference type="EnsemblPlants" id="KEH24383"/>
    </source>
</evidence>
<name>A0A072U5J5_MEDTR</name>
<reference evidence="2" key="3">
    <citation type="submission" date="2015-04" db="UniProtKB">
        <authorList>
            <consortium name="EnsemblPlants"/>
        </authorList>
    </citation>
    <scope>IDENTIFICATION</scope>
    <source>
        <strain evidence="2">cv. Jemalong A17</strain>
    </source>
</reference>
<organism evidence="1 3">
    <name type="scientific">Medicago truncatula</name>
    <name type="common">Barrel medic</name>
    <name type="synonym">Medicago tribuloides</name>
    <dbReference type="NCBI Taxonomy" id="3880"/>
    <lineage>
        <taxon>Eukaryota</taxon>
        <taxon>Viridiplantae</taxon>
        <taxon>Streptophyta</taxon>
        <taxon>Embryophyta</taxon>
        <taxon>Tracheophyta</taxon>
        <taxon>Spermatophyta</taxon>
        <taxon>Magnoliopsida</taxon>
        <taxon>eudicotyledons</taxon>
        <taxon>Gunneridae</taxon>
        <taxon>Pentapetalae</taxon>
        <taxon>rosids</taxon>
        <taxon>fabids</taxon>
        <taxon>Fabales</taxon>
        <taxon>Fabaceae</taxon>
        <taxon>Papilionoideae</taxon>
        <taxon>50 kb inversion clade</taxon>
        <taxon>NPAAA clade</taxon>
        <taxon>Hologalegina</taxon>
        <taxon>IRL clade</taxon>
        <taxon>Trifolieae</taxon>
        <taxon>Medicago</taxon>
    </lineage>
</organism>
<protein>
    <submittedName>
        <fullName evidence="1">DUF4283 domain protein</fullName>
    </submittedName>
</protein>
<evidence type="ECO:0000313" key="1">
    <source>
        <dbReference type="EMBL" id="KEH24383.1"/>
    </source>
</evidence>
<gene>
    <name evidence="1" type="ordered locus">MTR_7g108760</name>
</gene>
<dbReference type="PANTHER" id="PTHR34427:SF5">
    <property type="entry name" value="DUF4283 DOMAIN-CONTAINING PROTEIN"/>
    <property type="match status" value="1"/>
</dbReference>
<evidence type="ECO:0000313" key="3">
    <source>
        <dbReference type="Proteomes" id="UP000002051"/>
    </source>
</evidence>
<dbReference type="EMBL" id="CM001223">
    <property type="protein sequence ID" value="KEH24383.1"/>
    <property type="molecule type" value="Genomic_DNA"/>
</dbReference>
<dbReference type="PANTHER" id="PTHR34427">
    <property type="entry name" value="DUF4283 DOMAIN PROTEIN"/>
    <property type="match status" value="1"/>
</dbReference>
<dbReference type="EnsemblPlants" id="KEH24383">
    <property type="protein sequence ID" value="KEH24383"/>
    <property type="gene ID" value="MTR_7g108760"/>
</dbReference>
<reference evidence="1 3" key="1">
    <citation type="journal article" date="2011" name="Nature">
        <title>The Medicago genome provides insight into the evolution of rhizobial symbioses.</title>
        <authorList>
            <person name="Young N.D."/>
            <person name="Debelle F."/>
            <person name="Oldroyd G.E."/>
            <person name="Geurts R."/>
            <person name="Cannon S.B."/>
            <person name="Udvardi M.K."/>
            <person name="Benedito V.A."/>
            <person name="Mayer K.F."/>
            <person name="Gouzy J."/>
            <person name="Schoof H."/>
            <person name="Van de Peer Y."/>
            <person name="Proost S."/>
            <person name="Cook D.R."/>
            <person name="Meyers B.C."/>
            <person name="Spannagl M."/>
            <person name="Cheung F."/>
            <person name="De Mita S."/>
            <person name="Krishnakumar V."/>
            <person name="Gundlach H."/>
            <person name="Zhou S."/>
            <person name="Mudge J."/>
            <person name="Bharti A.K."/>
            <person name="Murray J.D."/>
            <person name="Naoumkina M.A."/>
            <person name="Rosen B."/>
            <person name="Silverstein K.A."/>
            <person name="Tang H."/>
            <person name="Rombauts S."/>
            <person name="Zhao P.X."/>
            <person name="Zhou P."/>
            <person name="Barbe V."/>
            <person name="Bardou P."/>
            <person name="Bechner M."/>
            <person name="Bellec A."/>
            <person name="Berger A."/>
            <person name="Berges H."/>
            <person name="Bidwell S."/>
            <person name="Bisseling T."/>
            <person name="Choisne N."/>
            <person name="Couloux A."/>
            <person name="Denny R."/>
            <person name="Deshpande S."/>
            <person name="Dai X."/>
            <person name="Doyle J.J."/>
            <person name="Dudez A.M."/>
            <person name="Farmer A.D."/>
            <person name="Fouteau S."/>
            <person name="Franken C."/>
            <person name="Gibelin C."/>
            <person name="Gish J."/>
            <person name="Goldstein S."/>
            <person name="Gonzalez A.J."/>
            <person name="Green P.J."/>
            <person name="Hallab A."/>
            <person name="Hartog M."/>
            <person name="Hua A."/>
            <person name="Humphray S.J."/>
            <person name="Jeong D.H."/>
            <person name="Jing Y."/>
            <person name="Jocker A."/>
            <person name="Kenton S.M."/>
            <person name="Kim D.J."/>
            <person name="Klee K."/>
            <person name="Lai H."/>
            <person name="Lang C."/>
            <person name="Lin S."/>
            <person name="Macmil S.L."/>
            <person name="Magdelenat G."/>
            <person name="Matthews L."/>
            <person name="McCorrison J."/>
            <person name="Monaghan E.L."/>
            <person name="Mun J.H."/>
            <person name="Najar F.Z."/>
            <person name="Nicholson C."/>
            <person name="Noirot C."/>
            <person name="O'Bleness M."/>
            <person name="Paule C.R."/>
            <person name="Poulain J."/>
            <person name="Prion F."/>
            <person name="Qin B."/>
            <person name="Qu C."/>
            <person name="Retzel E.F."/>
            <person name="Riddle C."/>
            <person name="Sallet E."/>
            <person name="Samain S."/>
            <person name="Samson N."/>
            <person name="Sanders I."/>
            <person name="Saurat O."/>
            <person name="Scarpelli C."/>
            <person name="Schiex T."/>
            <person name="Segurens B."/>
            <person name="Severin A.J."/>
            <person name="Sherrier D.J."/>
            <person name="Shi R."/>
            <person name="Sims S."/>
            <person name="Singer S.R."/>
            <person name="Sinharoy S."/>
            <person name="Sterck L."/>
            <person name="Viollet A."/>
            <person name="Wang B.B."/>
            <person name="Wang K."/>
            <person name="Wang M."/>
            <person name="Wang X."/>
            <person name="Warfsmann J."/>
            <person name="Weissenbach J."/>
            <person name="White D.D."/>
            <person name="White J.D."/>
            <person name="Wiley G.B."/>
            <person name="Wincker P."/>
            <person name="Xing Y."/>
            <person name="Yang L."/>
            <person name="Yao Z."/>
            <person name="Ying F."/>
            <person name="Zhai J."/>
            <person name="Zhou L."/>
            <person name="Zuber A."/>
            <person name="Denarie J."/>
            <person name="Dixon R.A."/>
            <person name="May G.D."/>
            <person name="Schwartz D.C."/>
            <person name="Rogers J."/>
            <person name="Quetier F."/>
            <person name="Town C.D."/>
            <person name="Roe B.A."/>
        </authorList>
    </citation>
    <scope>NUCLEOTIDE SEQUENCE [LARGE SCALE GENOMIC DNA]</scope>
    <source>
        <strain evidence="1">A17</strain>
        <strain evidence="2 3">cv. Jemalong A17</strain>
    </source>
</reference>
<proteinExistence type="predicted"/>
<dbReference type="AlphaFoldDB" id="A0A072U5J5"/>
<dbReference type="SUPFAM" id="SSF56219">
    <property type="entry name" value="DNase I-like"/>
    <property type="match status" value="1"/>
</dbReference>
<reference evidence="1 3" key="2">
    <citation type="journal article" date="2014" name="BMC Genomics">
        <title>An improved genome release (version Mt4.0) for the model legume Medicago truncatula.</title>
        <authorList>
            <person name="Tang H."/>
            <person name="Krishnakumar V."/>
            <person name="Bidwell S."/>
            <person name="Rosen B."/>
            <person name="Chan A."/>
            <person name="Zhou S."/>
            <person name="Gentzbittel L."/>
            <person name="Childs K.L."/>
            <person name="Yandell M."/>
            <person name="Gundlach H."/>
            <person name="Mayer K.F."/>
            <person name="Schwartz D.C."/>
            <person name="Town C.D."/>
        </authorList>
    </citation>
    <scope>GENOME REANNOTATION</scope>
    <source>
        <strain evidence="1">A17</strain>
        <strain evidence="2 3">cv. Jemalong A17</strain>
    </source>
</reference>
<keyword evidence="3" id="KW-1185">Reference proteome</keyword>
<dbReference type="HOGENOM" id="CLU_480931_0_0_1"/>
<dbReference type="InterPro" id="IPR036691">
    <property type="entry name" value="Endo/exonu/phosph_ase_sf"/>
</dbReference>
<dbReference type="Proteomes" id="UP000002051">
    <property type="component" value="Unassembled WGS sequence"/>
</dbReference>
<sequence length="569" mass="64595">MIMRALGLLASFKGTKAFLRGLKVLLEVFQVLRNIMTVHLHCNGGEDIWQVFNDAVHFFGMLFDNIHKWSEQDTRYERGAWLRVYGVPIHAWNDDFFRMCVNRVGRFIHLDECTADRARLDYARILILMPQIEIVNSTPEFLIDDRKHFIKLVEEWGCCLGEDAFMTEEVNDDRPETLLQPHNVDGLDEVQGEWELDDLKKEWCEHEGRCHCFKKTVLEPVAIKKTAATDISVSKFLEPEAPKNSAAADVHVVLKNTTSADVSDVKILEPVGLKNIAAADVSVSKFLEPVTLKNTGAAEVHVALKNTAAADVSVIKILEPVALKNMAAADVSVHEIQLQQKESKLFVVDDVLIKSIWEDAPSGYSYQPSVGASGGLVTVWDSSRIDVWFCMSFEHVMVIKGKVILTAEEFVIINVYAPCDAVSKTTLWKRLLQLIINNNDVCLCVYGDFNFIQGIYEKKGRETMFRQVEADVFNKFIDDSSLIDLPICGRLFTWYRGDGVSISRLDHFLLSEKWCDMWPNYTQVACQRGLSDHVPLILSVDEANWGPRPLCMLKCWSEYSGCEDFVREK</sequence>
<dbReference type="Gene3D" id="3.60.10.10">
    <property type="entry name" value="Endonuclease/exonuclease/phosphatase"/>
    <property type="match status" value="1"/>
</dbReference>
<accession>A0A072U5J5</accession>